<dbReference type="GO" id="GO:0043165">
    <property type="term" value="P:Gram-negative-bacterium-type cell outer membrane assembly"/>
    <property type="evidence" value="ECO:0007669"/>
    <property type="project" value="InterPro"/>
</dbReference>
<name>A0A2U2PA74_9SPHI</name>
<dbReference type="Proteomes" id="UP000245647">
    <property type="component" value="Unassembled WGS sequence"/>
</dbReference>
<evidence type="ECO:0000313" key="1">
    <source>
        <dbReference type="EMBL" id="PWG78291.1"/>
    </source>
</evidence>
<dbReference type="OrthoDB" id="9790776at2"/>
<accession>A0A2U2PA74</accession>
<protein>
    <recommendedName>
        <fullName evidence="3">LptE family protein</fullName>
    </recommendedName>
</protein>
<evidence type="ECO:0008006" key="3">
    <source>
        <dbReference type="Google" id="ProtNLM"/>
    </source>
</evidence>
<dbReference type="AlphaFoldDB" id="A0A2U2PA74"/>
<comment type="caution">
    <text evidence="1">The sequence shown here is derived from an EMBL/GenBank/DDBJ whole genome shotgun (WGS) entry which is preliminary data.</text>
</comment>
<keyword evidence="2" id="KW-1185">Reference proteome</keyword>
<dbReference type="Pfam" id="PF04390">
    <property type="entry name" value="LptE"/>
    <property type="match status" value="1"/>
</dbReference>
<sequence length="169" mass="18983">MKSLRIQALLLVLPLLLLSQSCGVYSFSGASIPANMKTITVLFFENSAPLVVPYLSQQFTEALKERIRNQSRLSIVRENGDGIFEGRITDYSIKPVAVGASERAEQTRLSITVSVKFTNTLNNDLSFEQPFTRYRDVRGGNITSQEATLVREITNELTEDVFNRAFANW</sequence>
<reference evidence="1 2" key="1">
    <citation type="submission" date="2018-04" db="EMBL/GenBank/DDBJ databases">
        <title>Pedobacter chongqingensis sp. nov., isolated from a rottenly hemp rope.</title>
        <authorList>
            <person name="Cai Y."/>
        </authorList>
    </citation>
    <scope>NUCLEOTIDE SEQUENCE [LARGE SCALE GENOMIC DNA]</scope>
    <source>
        <strain evidence="1 2">FJ4-8</strain>
    </source>
</reference>
<dbReference type="Gene3D" id="3.30.160.150">
    <property type="entry name" value="Lipoprotein like domain"/>
    <property type="match status" value="1"/>
</dbReference>
<gene>
    <name evidence="1" type="ORF">DDR33_23230</name>
</gene>
<dbReference type="GO" id="GO:0019867">
    <property type="term" value="C:outer membrane"/>
    <property type="evidence" value="ECO:0007669"/>
    <property type="project" value="InterPro"/>
</dbReference>
<proteinExistence type="predicted"/>
<evidence type="ECO:0000313" key="2">
    <source>
        <dbReference type="Proteomes" id="UP000245647"/>
    </source>
</evidence>
<organism evidence="1 2">
    <name type="scientific">Pararcticibacter amylolyticus</name>
    <dbReference type="NCBI Taxonomy" id="2173175"/>
    <lineage>
        <taxon>Bacteria</taxon>
        <taxon>Pseudomonadati</taxon>
        <taxon>Bacteroidota</taxon>
        <taxon>Sphingobacteriia</taxon>
        <taxon>Sphingobacteriales</taxon>
        <taxon>Sphingobacteriaceae</taxon>
        <taxon>Pararcticibacter</taxon>
    </lineage>
</organism>
<dbReference type="EMBL" id="QEAS01000028">
    <property type="protein sequence ID" value="PWG78291.1"/>
    <property type="molecule type" value="Genomic_DNA"/>
</dbReference>
<dbReference type="PROSITE" id="PS51257">
    <property type="entry name" value="PROKAR_LIPOPROTEIN"/>
    <property type="match status" value="1"/>
</dbReference>
<dbReference type="RefSeq" id="WP_109418195.1">
    <property type="nucleotide sequence ID" value="NZ_QEAS01000028.1"/>
</dbReference>
<dbReference type="InterPro" id="IPR007485">
    <property type="entry name" value="LPS_assembly_LptE"/>
</dbReference>